<dbReference type="EMBL" id="VDEP01000102">
    <property type="protein sequence ID" value="KAA1131735.1"/>
    <property type="molecule type" value="Genomic_DNA"/>
</dbReference>
<keyword evidence="2" id="KW-0732">Signal</keyword>
<organism evidence="3 5">
    <name type="scientific">Puccinia graminis f. sp. tritici</name>
    <dbReference type="NCBI Taxonomy" id="56615"/>
    <lineage>
        <taxon>Eukaryota</taxon>
        <taxon>Fungi</taxon>
        <taxon>Dikarya</taxon>
        <taxon>Basidiomycota</taxon>
        <taxon>Pucciniomycotina</taxon>
        <taxon>Pucciniomycetes</taxon>
        <taxon>Pucciniales</taxon>
        <taxon>Pucciniaceae</taxon>
        <taxon>Puccinia</taxon>
    </lineage>
</organism>
<evidence type="ECO:0008006" key="7">
    <source>
        <dbReference type="Google" id="ProtNLM"/>
    </source>
</evidence>
<dbReference type="EMBL" id="VSWC01000067">
    <property type="protein sequence ID" value="KAA1096683.1"/>
    <property type="molecule type" value="Genomic_DNA"/>
</dbReference>
<feature type="compositionally biased region" description="Gly residues" evidence="1">
    <location>
        <begin position="138"/>
        <end position="150"/>
    </location>
</feature>
<gene>
    <name evidence="3" type="ORF">PGT21_025052</name>
    <name evidence="4" type="ORF">PGTUg99_018408</name>
</gene>
<protein>
    <recommendedName>
        <fullName evidence="7">Secreted protein</fullName>
    </recommendedName>
</protein>
<feature type="compositionally biased region" description="Low complexity" evidence="1">
    <location>
        <begin position="166"/>
        <end position="179"/>
    </location>
</feature>
<name>A0A5B0P6E0_PUCGR</name>
<evidence type="ECO:0000313" key="5">
    <source>
        <dbReference type="Proteomes" id="UP000324748"/>
    </source>
</evidence>
<evidence type="ECO:0000256" key="2">
    <source>
        <dbReference type="SAM" id="SignalP"/>
    </source>
</evidence>
<dbReference type="OrthoDB" id="2507469at2759"/>
<evidence type="ECO:0000313" key="4">
    <source>
        <dbReference type="EMBL" id="KAA1131735.1"/>
    </source>
</evidence>
<reference evidence="5 6" key="1">
    <citation type="submission" date="2019-05" db="EMBL/GenBank/DDBJ databases">
        <title>Emergence of the Ug99 lineage of the wheat stem rust pathogen through somatic hybridization.</title>
        <authorList>
            <person name="Li F."/>
            <person name="Upadhyaya N.M."/>
            <person name="Sperschneider J."/>
            <person name="Matny O."/>
            <person name="Nguyen-Phuc H."/>
            <person name="Mago R."/>
            <person name="Raley C."/>
            <person name="Miller M.E."/>
            <person name="Silverstein K.A.T."/>
            <person name="Henningsen E."/>
            <person name="Hirsch C.D."/>
            <person name="Visser B."/>
            <person name="Pretorius Z.A."/>
            <person name="Steffenson B.J."/>
            <person name="Schwessinger B."/>
            <person name="Dodds P.N."/>
            <person name="Figueroa M."/>
        </authorList>
    </citation>
    <scope>NUCLEOTIDE SEQUENCE [LARGE SCALE GENOMIC DNA]</scope>
    <source>
        <strain evidence="3">21-0</strain>
        <strain evidence="4 6">Ug99</strain>
    </source>
</reference>
<dbReference type="AlphaFoldDB" id="A0A5B0P6E0"/>
<evidence type="ECO:0000313" key="6">
    <source>
        <dbReference type="Proteomes" id="UP000325313"/>
    </source>
</evidence>
<accession>A0A5B0P6E0</accession>
<feature type="region of interest" description="Disordered" evidence="1">
    <location>
        <begin position="125"/>
        <end position="220"/>
    </location>
</feature>
<dbReference type="Proteomes" id="UP000325313">
    <property type="component" value="Unassembled WGS sequence"/>
</dbReference>
<evidence type="ECO:0000313" key="3">
    <source>
        <dbReference type="EMBL" id="KAA1096683.1"/>
    </source>
</evidence>
<feature type="signal peptide" evidence="2">
    <location>
        <begin position="1"/>
        <end position="23"/>
    </location>
</feature>
<sequence length="241" mass="24765">MVPQAMPIFSLCVSFFFLSGVLAKEETGPVRDQDCSTYANANSTSASCDDVWGMVCTGGCTGYVTATQCTTSHEMNDQRPPLTSEKCTVSYGKSSATMALCITPHQTFTCYGPTTGKARCKACNEPPRLIDNPPDKGSPGGSGNRNGGGSDNKPPAGDSPQADNKSNSSPSGNTSTPQGNSTTGNPNTPPATSGGGGLSPPPSGNNGSPNKGDSPKDSAATIPECNRFFWAFTLLLSSAFL</sequence>
<comment type="caution">
    <text evidence="3">The sequence shown here is derived from an EMBL/GenBank/DDBJ whole genome shotgun (WGS) entry which is preliminary data.</text>
</comment>
<proteinExistence type="predicted"/>
<feature type="chain" id="PRO_5036137656" description="Secreted protein" evidence="2">
    <location>
        <begin position="24"/>
        <end position="241"/>
    </location>
</feature>
<keyword evidence="5" id="KW-1185">Reference proteome</keyword>
<dbReference type="Proteomes" id="UP000324748">
    <property type="component" value="Unassembled WGS sequence"/>
</dbReference>
<evidence type="ECO:0000256" key="1">
    <source>
        <dbReference type="SAM" id="MobiDB-lite"/>
    </source>
</evidence>